<organism evidence="5">
    <name type="scientific">Medioppia subpectinata</name>
    <dbReference type="NCBI Taxonomy" id="1979941"/>
    <lineage>
        <taxon>Eukaryota</taxon>
        <taxon>Metazoa</taxon>
        <taxon>Ecdysozoa</taxon>
        <taxon>Arthropoda</taxon>
        <taxon>Chelicerata</taxon>
        <taxon>Arachnida</taxon>
        <taxon>Acari</taxon>
        <taxon>Acariformes</taxon>
        <taxon>Sarcoptiformes</taxon>
        <taxon>Oribatida</taxon>
        <taxon>Brachypylina</taxon>
        <taxon>Oppioidea</taxon>
        <taxon>Oppiidae</taxon>
        <taxon>Medioppia</taxon>
    </lineage>
</organism>
<feature type="domain" description="Caspase family p20" evidence="4">
    <location>
        <begin position="38"/>
        <end position="100"/>
    </location>
</feature>
<feature type="compositionally biased region" description="Polar residues" evidence="3">
    <location>
        <begin position="242"/>
        <end position="259"/>
    </location>
</feature>
<dbReference type="InterPro" id="IPR011600">
    <property type="entry name" value="Pept_C14_caspase"/>
</dbReference>
<dbReference type="InterPro" id="IPR029030">
    <property type="entry name" value="Caspase-like_dom_sf"/>
</dbReference>
<gene>
    <name evidence="5" type="ORF">OSB1V03_LOCUS5046</name>
</gene>
<protein>
    <recommendedName>
        <fullName evidence="4">Caspase family p20 domain-containing protein</fullName>
    </recommendedName>
</protein>
<comment type="similarity">
    <text evidence="1">Belongs to the peptidase C14A family.</text>
</comment>
<sequence>MNISVIKVSNKGKPCIQNGSKPRGKCVIINNVSEEVAIESKRFRYIFEKLHFQVDECYDLNATQMTTKLKTIAAEADPLSQAFVAMIISHGLDEKVLGSDACKTIRAMKAKAKQHAPKPKQQEVVKSDTLAKPIVTQTAAQPDRTNFPQMLSLDEKWVENNQDTYVCYSCAEGHKTFYRKNSGMTYFGQALSHSIAQYACEESLSSIMSRVMTKTINIKLMAETNTSGTDNEIGMNAMPVRNRQSADNNSTNKTTSSDGSTDRIDNTSPATPPPLSATDSQENSVNQNPVASTSRAESEVTWRGTGAASVFNPTPSESLGLDVTCPPFTRTDVQLYHL</sequence>
<feature type="region of interest" description="Disordered" evidence="3">
    <location>
        <begin position="240"/>
        <end position="318"/>
    </location>
</feature>
<name>A0A7R9KK36_9ACAR</name>
<proteinExistence type="inferred from homology"/>
<dbReference type="Gene3D" id="3.30.70.1470">
    <property type="entry name" value="Caspase-like"/>
    <property type="match status" value="1"/>
</dbReference>
<dbReference type="EMBL" id="OC857013">
    <property type="protein sequence ID" value="CAD7624603.1"/>
    <property type="molecule type" value="Genomic_DNA"/>
</dbReference>
<accession>A0A7R9KK36</accession>
<keyword evidence="2" id="KW-0053">Apoptosis</keyword>
<keyword evidence="6" id="KW-1185">Reference proteome</keyword>
<dbReference type="PANTHER" id="PTHR48169">
    <property type="entry name" value="DED DOMAIN-CONTAINING PROTEIN"/>
    <property type="match status" value="1"/>
</dbReference>
<dbReference type="EMBL" id="CAJPIZ010002438">
    <property type="protein sequence ID" value="CAG2105033.1"/>
    <property type="molecule type" value="Genomic_DNA"/>
</dbReference>
<dbReference type="Proteomes" id="UP000759131">
    <property type="component" value="Unassembled WGS sequence"/>
</dbReference>
<dbReference type="GO" id="GO:0006508">
    <property type="term" value="P:proteolysis"/>
    <property type="evidence" value="ECO:0007669"/>
    <property type="project" value="InterPro"/>
</dbReference>
<dbReference type="GO" id="GO:0006915">
    <property type="term" value="P:apoptotic process"/>
    <property type="evidence" value="ECO:0007669"/>
    <property type="project" value="UniProtKB-KW"/>
</dbReference>
<dbReference type="InterPro" id="IPR015917">
    <property type="entry name" value="Pept_C14A"/>
</dbReference>
<evidence type="ECO:0000313" key="5">
    <source>
        <dbReference type="EMBL" id="CAD7624603.1"/>
    </source>
</evidence>
<dbReference type="Gene3D" id="3.40.50.1460">
    <property type="match status" value="1"/>
</dbReference>
<dbReference type="GO" id="GO:0004197">
    <property type="term" value="F:cysteine-type endopeptidase activity"/>
    <property type="evidence" value="ECO:0007669"/>
    <property type="project" value="InterPro"/>
</dbReference>
<evidence type="ECO:0000313" key="6">
    <source>
        <dbReference type="Proteomes" id="UP000759131"/>
    </source>
</evidence>
<evidence type="ECO:0000256" key="3">
    <source>
        <dbReference type="SAM" id="MobiDB-lite"/>
    </source>
</evidence>
<evidence type="ECO:0000259" key="4">
    <source>
        <dbReference type="PROSITE" id="PS50208"/>
    </source>
</evidence>
<dbReference type="SMART" id="SM00115">
    <property type="entry name" value="CASc"/>
    <property type="match status" value="1"/>
</dbReference>
<dbReference type="Pfam" id="PF00656">
    <property type="entry name" value="Peptidase_C14"/>
    <property type="match status" value="1"/>
</dbReference>
<reference evidence="5" key="1">
    <citation type="submission" date="2020-11" db="EMBL/GenBank/DDBJ databases">
        <authorList>
            <person name="Tran Van P."/>
        </authorList>
    </citation>
    <scope>NUCLEOTIDE SEQUENCE</scope>
</reference>
<evidence type="ECO:0000256" key="2">
    <source>
        <dbReference type="ARBA" id="ARBA00022703"/>
    </source>
</evidence>
<dbReference type="InterPro" id="IPR001309">
    <property type="entry name" value="Pept_C14_p20"/>
</dbReference>
<dbReference type="SUPFAM" id="SSF52129">
    <property type="entry name" value="Caspase-like"/>
    <property type="match status" value="1"/>
</dbReference>
<feature type="compositionally biased region" description="Polar residues" evidence="3">
    <location>
        <begin position="279"/>
        <end position="295"/>
    </location>
</feature>
<dbReference type="OrthoDB" id="6114029at2759"/>
<dbReference type="PANTHER" id="PTHR48169:SF7">
    <property type="entry name" value="CASPASE 10"/>
    <property type="match status" value="1"/>
</dbReference>
<evidence type="ECO:0000256" key="1">
    <source>
        <dbReference type="ARBA" id="ARBA00010134"/>
    </source>
</evidence>
<dbReference type="AlphaFoldDB" id="A0A7R9KK36"/>
<dbReference type="GO" id="GO:0005737">
    <property type="term" value="C:cytoplasm"/>
    <property type="evidence" value="ECO:0007669"/>
    <property type="project" value="UniProtKB-ARBA"/>
</dbReference>
<dbReference type="PROSITE" id="PS50208">
    <property type="entry name" value="CASPASE_P20"/>
    <property type="match status" value="1"/>
</dbReference>
<dbReference type="GO" id="GO:0043067">
    <property type="term" value="P:regulation of programmed cell death"/>
    <property type="evidence" value="ECO:0007669"/>
    <property type="project" value="UniProtKB-ARBA"/>
</dbReference>